<dbReference type="KEGG" id="agl:PYTT_2490"/>
<dbReference type="RefSeq" id="WP_067777508.1">
    <property type="nucleotide sequence ID" value="NZ_LIGX01000037.1"/>
</dbReference>
<keyword evidence="3" id="KW-1185">Reference proteome</keyword>
<name>A0A1C7PA93_9BACT</name>
<evidence type="ECO:0000256" key="1">
    <source>
        <dbReference type="SAM" id="MobiDB-lite"/>
    </source>
</evidence>
<proteinExistence type="predicted"/>
<reference evidence="3" key="1">
    <citation type="submission" date="2016-09" db="EMBL/GenBank/DDBJ databases">
        <authorList>
            <person name="Koehorst J."/>
        </authorList>
    </citation>
    <scope>NUCLEOTIDE SEQUENCE [LARGE SCALE GENOMIC DNA]</scope>
</reference>
<evidence type="ECO:0000313" key="2">
    <source>
        <dbReference type="EMBL" id="SEI00538.1"/>
    </source>
</evidence>
<dbReference type="Proteomes" id="UP000176204">
    <property type="component" value="Chromosome I"/>
</dbReference>
<feature type="region of interest" description="Disordered" evidence="1">
    <location>
        <begin position="140"/>
        <end position="166"/>
    </location>
</feature>
<sequence length="266" mass="29614">MKLPYHILIPGFVVCAPALAGPEHTASLLHLYKCIDEHIAVLKTVQDKPSADAAAQKIPASYEAICKAFQSMDKLEPPDAEELMNIASSYRAIHERLQKEYSACARPLLANNCYGSTSLQTALEPYPTLSDLLDTLSDRAQETKDSASTTIPEHSTTQSDEERRRHDRFMQEQSATFSGGNGLSMETAIRLHSPHGYDAVAKENLYLDSVYPGCQAENQSLLSGKSGRMYDRIEIRTKNGTKMIYFDVTDDLKNLREQTQKTKQAP</sequence>
<gene>
    <name evidence="2" type="ORF">PYTT_2490</name>
</gene>
<protein>
    <submittedName>
        <fullName evidence="2">Uncharacterized protein</fullName>
    </submittedName>
</protein>
<organism evidence="2 3">
    <name type="scientific">Akkermansia glycaniphila</name>
    <dbReference type="NCBI Taxonomy" id="1679444"/>
    <lineage>
        <taxon>Bacteria</taxon>
        <taxon>Pseudomonadati</taxon>
        <taxon>Verrucomicrobiota</taxon>
        <taxon>Verrucomicrobiia</taxon>
        <taxon>Verrucomicrobiales</taxon>
        <taxon>Akkermansiaceae</taxon>
        <taxon>Akkermansia</taxon>
    </lineage>
</organism>
<dbReference type="EMBL" id="LT629973">
    <property type="protein sequence ID" value="SEI00538.1"/>
    <property type="molecule type" value="Genomic_DNA"/>
</dbReference>
<feature type="compositionally biased region" description="Polar residues" evidence="1">
    <location>
        <begin position="146"/>
        <end position="158"/>
    </location>
</feature>
<dbReference type="AlphaFoldDB" id="A0A1C7PA93"/>
<accession>A0A1C7PA93</accession>
<evidence type="ECO:0000313" key="3">
    <source>
        <dbReference type="Proteomes" id="UP000176204"/>
    </source>
</evidence>